<dbReference type="Proteomes" id="UP000193862">
    <property type="component" value="Unassembled WGS sequence"/>
</dbReference>
<dbReference type="PANTHER" id="PTHR10381">
    <property type="entry name" value="ATP-DEPENDENT CLP PROTEASE PROTEOLYTIC SUBUNIT"/>
    <property type="match status" value="1"/>
</dbReference>
<dbReference type="GO" id="GO:0004252">
    <property type="term" value="F:serine-type endopeptidase activity"/>
    <property type="evidence" value="ECO:0007669"/>
    <property type="project" value="InterPro"/>
</dbReference>
<feature type="region of interest" description="Disordered" evidence="7">
    <location>
        <begin position="250"/>
        <end position="270"/>
    </location>
</feature>
<evidence type="ECO:0000256" key="5">
    <source>
        <dbReference type="ARBA" id="ARBA00022825"/>
    </source>
</evidence>
<dbReference type="EMBL" id="FWFS01000004">
    <property type="protein sequence ID" value="SLN36643.1"/>
    <property type="molecule type" value="Genomic_DNA"/>
</dbReference>
<comment type="similarity">
    <text evidence="1 6">Belongs to the peptidase S14 family.</text>
</comment>
<keyword evidence="4 8" id="KW-0378">Hydrolase</keyword>
<dbReference type="AlphaFoldDB" id="A0A1Y5SC71"/>
<name>A0A1Y5SC71_9RHOB</name>
<dbReference type="InterPro" id="IPR029045">
    <property type="entry name" value="ClpP/crotonase-like_dom_sf"/>
</dbReference>
<organism evidence="8 9">
    <name type="scientific">Aquimixticola soesokkakensis</name>
    <dbReference type="NCBI Taxonomy" id="1519096"/>
    <lineage>
        <taxon>Bacteria</taxon>
        <taxon>Pseudomonadati</taxon>
        <taxon>Pseudomonadota</taxon>
        <taxon>Alphaproteobacteria</taxon>
        <taxon>Rhodobacterales</taxon>
        <taxon>Paracoccaceae</taxon>
        <taxon>Aquimixticola</taxon>
    </lineage>
</organism>
<evidence type="ECO:0000256" key="7">
    <source>
        <dbReference type="SAM" id="MobiDB-lite"/>
    </source>
</evidence>
<evidence type="ECO:0000313" key="9">
    <source>
        <dbReference type="Proteomes" id="UP000193862"/>
    </source>
</evidence>
<evidence type="ECO:0000256" key="1">
    <source>
        <dbReference type="ARBA" id="ARBA00007039"/>
    </source>
</evidence>
<dbReference type="Gene3D" id="3.90.226.10">
    <property type="entry name" value="2-enoyl-CoA Hydratase, Chain A, domain 1"/>
    <property type="match status" value="1"/>
</dbReference>
<evidence type="ECO:0000313" key="8">
    <source>
        <dbReference type="EMBL" id="SLN36643.1"/>
    </source>
</evidence>
<evidence type="ECO:0000256" key="6">
    <source>
        <dbReference type="RuleBase" id="RU003567"/>
    </source>
</evidence>
<dbReference type="GO" id="GO:0006515">
    <property type="term" value="P:protein quality control for misfolded or incompletely synthesized proteins"/>
    <property type="evidence" value="ECO:0007669"/>
    <property type="project" value="TreeGrafter"/>
</dbReference>
<evidence type="ECO:0000256" key="3">
    <source>
        <dbReference type="ARBA" id="ARBA00022670"/>
    </source>
</evidence>
<dbReference type="NCBIfam" id="NF045542">
    <property type="entry name" value="Clp_rel_HeadMat"/>
    <property type="match status" value="1"/>
</dbReference>
<protein>
    <recommendedName>
        <fullName evidence="6">ATP-dependent Clp protease proteolytic subunit</fullName>
    </recommendedName>
</protein>
<keyword evidence="2" id="KW-0963">Cytoplasm</keyword>
<evidence type="ECO:0000256" key="2">
    <source>
        <dbReference type="ARBA" id="ARBA00022490"/>
    </source>
</evidence>
<dbReference type="OrthoDB" id="9806592at2"/>
<dbReference type="PANTHER" id="PTHR10381:SF70">
    <property type="entry name" value="ATP-DEPENDENT CLP PROTEASE PROTEOLYTIC SUBUNIT"/>
    <property type="match status" value="1"/>
</dbReference>
<reference evidence="8 9" key="1">
    <citation type="submission" date="2017-03" db="EMBL/GenBank/DDBJ databases">
        <authorList>
            <person name="Afonso C.L."/>
            <person name="Miller P.J."/>
            <person name="Scott M.A."/>
            <person name="Spackman E."/>
            <person name="Goraichik I."/>
            <person name="Dimitrov K.M."/>
            <person name="Suarez D.L."/>
            <person name="Swayne D.E."/>
        </authorList>
    </citation>
    <scope>NUCLEOTIDE SEQUENCE [LARGE SCALE GENOMIC DNA]</scope>
    <source>
        <strain evidence="8 9">CECT 8620</strain>
    </source>
</reference>
<dbReference type="RefSeq" id="WP_085836177.1">
    <property type="nucleotide sequence ID" value="NZ_FWFS01000004.1"/>
</dbReference>
<dbReference type="GO" id="GO:0051117">
    <property type="term" value="F:ATPase binding"/>
    <property type="evidence" value="ECO:0007669"/>
    <property type="project" value="TreeGrafter"/>
</dbReference>
<keyword evidence="3 8" id="KW-0645">Protease</keyword>
<dbReference type="InterPro" id="IPR023562">
    <property type="entry name" value="ClpP/TepA"/>
</dbReference>
<evidence type="ECO:0000256" key="4">
    <source>
        <dbReference type="ARBA" id="ARBA00022801"/>
    </source>
</evidence>
<dbReference type="Pfam" id="PF00574">
    <property type="entry name" value="CLP_protease"/>
    <property type="match status" value="1"/>
</dbReference>
<dbReference type="GO" id="GO:0004176">
    <property type="term" value="F:ATP-dependent peptidase activity"/>
    <property type="evidence" value="ECO:0007669"/>
    <property type="project" value="InterPro"/>
</dbReference>
<sequence length="288" mass="30142">MSLKQLPKAKAFDRPAAYVWDAPSDALDQWAETPLAAESDNPNTISIYDQIGQDMWGDGFTAGRMGAALRSIGPNAVTVNINSPGGDMFEGLAIYNLLQEHPAQVTVKVMGVAASAASFIAMAGDNILMGKGSIMMIHNAWGAVMGNRHDFADAANVFKTFDTSMAAIYSARTGIDEAGIMAMLDGPTRSSDGTFMTAQDAIEKGFADGEFDAPVSAKATIKTDISALRRLDAALAKTGLPRTERRALLSDATGGKPSAASTVTPGADDWTGSAMSLIAAIRSKGDNQ</sequence>
<gene>
    <name evidence="8" type="primary">clpP_1</name>
    <name evidence="8" type="ORF">AQS8620_01308</name>
</gene>
<dbReference type="GO" id="GO:0009368">
    <property type="term" value="C:endopeptidase Clp complex"/>
    <property type="evidence" value="ECO:0007669"/>
    <property type="project" value="TreeGrafter"/>
</dbReference>
<dbReference type="SUPFAM" id="SSF52096">
    <property type="entry name" value="ClpP/crotonase"/>
    <property type="match status" value="1"/>
</dbReference>
<dbReference type="PRINTS" id="PR00127">
    <property type="entry name" value="CLPPROTEASEP"/>
</dbReference>
<accession>A0A1Y5SC71</accession>
<dbReference type="InterPro" id="IPR001907">
    <property type="entry name" value="ClpP"/>
</dbReference>
<keyword evidence="9" id="KW-1185">Reference proteome</keyword>
<dbReference type="CDD" id="cd07016">
    <property type="entry name" value="S14_ClpP_1"/>
    <property type="match status" value="1"/>
</dbReference>
<proteinExistence type="inferred from homology"/>
<keyword evidence="5" id="KW-0720">Serine protease</keyword>